<evidence type="ECO:0000313" key="3">
    <source>
        <dbReference type="Proteomes" id="UP000886887"/>
    </source>
</evidence>
<reference evidence="2" key="2">
    <citation type="journal article" date="2021" name="PeerJ">
        <title>Extensive microbial diversity within the chicken gut microbiome revealed by metagenomics and culture.</title>
        <authorList>
            <person name="Gilroy R."/>
            <person name="Ravi A."/>
            <person name="Getino M."/>
            <person name="Pursley I."/>
            <person name="Horton D.L."/>
            <person name="Alikhan N.F."/>
            <person name="Baker D."/>
            <person name="Gharbi K."/>
            <person name="Hall N."/>
            <person name="Watson M."/>
            <person name="Adriaenssens E.M."/>
            <person name="Foster-Nyarko E."/>
            <person name="Jarju S."/>
            <person name="Secka A."/>
            <person name="Antonio M."/>
            <person name="Oren A."/>
            <person name="Chaudhuri R.R."/>
            <person name="La Ragione R."/>
            <person name="Hildebrand F."/>
            <person name="Pallen M.J."/>
        </authorList>
    </citation>
    <scope>NUCLEOTIDE SEQUENCE</scope>
    <source>
        <strain evidence="2">ChiSxjej2B14-6234</strain>
    </source>
</reference>
<feature type="transmembrane region" description="Helical" evidence="1">
    <location>
        <begin position="112"/>
        <end position="129"/>
    </location>
</feature>
<dbReference type="EMBL" id="DVFJ01000020">
    <property type="protein sequence ID" value="HIQ71819.1"/>
    <property type="molecule type" value="Genomic_DNA"/>
</dbReference>
<protein>
    <submittedName>
        <fullName evidence="2">DUF368 domain-containing protein</fullName>
    </submittedName>
</protein>
<organism evidence="2 3">
    <name type="scientific">Candidatus Onthenecus intestinigallinarum</name>
    <dbReference type="NCBI Taxonomy" id="2840875"/>
    <lineage>
        <taxon>Bacteria</taxon>
        <taxon>Bacillati</taxon>
        <taxon>Bacillota</taxon>
        <taxon>Clostridia</taxon>
        <taxon>Eubacteriales</taxon>
        <taxon>Candidatus Onthenecus</taxon>
    </lineage>
</organism>
<dbReference type="PANTHER" id="PTHR37308">
    <property type="entry name" value="INTEGRAL MEMBRANE PROTEIN"/>
    <property type="match status" value="1"/>
</dbReference>
<dbReference type="PANTHER" id="PTHR37308:SF1">
    <property type="entry name" value="POLYPRENYL-PHOSPHATE TRANSPORTER"/>
    <property type="match status" value="1"/>
</dbReference>
<evidence type="ECO:0000256" key="1">
    <source>
        <dbReference type="SAM" id="Phobius"/>
    </source>
</evidence>
<gene>
    <name evidence="2" type="ORF">IAB73_06415</name>
</gene>
<feature type="transmembrane region" description="Helical" evidence="1">
    <location>
        <begin position="197"/>
        <end position="221"/>
    </location>
</feature>
<dbReference type="InterPro" id="IPR007163">
    <property type="entry name" value="VCA0040-like"/>
</dbReference>
<feature type="transmembrane region" description="Helical" evidence="1">
    <location>
        <begin position="12"/>
        <end position="34"/>
    </location>
</feature>
<sequence length="283" mass="29470">MNKIKDILRGAVIGVANIIPGVSGGTMMVSMGIYDTIIGCINRLFTDFVQCVRTLWPFAVGMAAAIVGLSFVIEPLFAHFPLQTNCAFIGLIFGGLPVLLRRLRGKRKGVPGALAFVLAFALIIALQIIGEGDGSSAVIRLNPLQMAKLLGVGVIASATMVIPGVSGSMMLMLLGYYEPVISSISGLVRALTALDGGALLYNAGILVPFGIGVVAGIFLIAKLIEILLARWAGVTYCAIIGLVSASPIAILMTVAWAQVTLAAALCSVLTFAVGFAVAYRLSE</sequence>
<feature type="transmembrane region" description="Helical" evidence="1">
    <location>
        <begin position="233"/>
        <end position="255"/>
    </location>
</feature>
<dbReference type="Proteomes" id="UP000886887">
    <property type="component" value="Unassembled WGS sequence"/>
</dbReference>
<feature type="transmembrane region" description="Helical" evidence="1">
    <location>
        <begin position="261"/>
        <end position="281"/>
    </location>
</feature>
<keyword evidence="1" id="KW-1133">Transmembrane helix</keyword>
<reference evidence="2" key="1">
    <citation type="submission" date="2020-10" db="EMBL/GenBank/DDBJ databases">
        <authorList>
            <person name="Gilroy R."/>
        </authorList>
    </citation>
    <scope>NUCLEOTIDE SEQUENCE</scope>
    <source>
        <strain evidence="2">ChiSxjej2B14-6234</strain>
    </source>
</reference>
<evidence type="ECO:0000313" key="2">
    <source>
        <dbReference type="EMBL" id="HIQ71819.1"/>
    </source>
</evidence>
<dbReference type="Pfam" id="PF04018">
    <property type="entry name" value="VCA0040-like"/>
    <property type="match status" value="1"/>
</dbReference>
<keyword evidence="1" id="KW-0472">Membrane</keyword>
<keyword evidence="1" id="KW-0812">Transmembrane</keyword>
<proteinExistence type="predicted"/>
<name>A0A9D0Z9W6_9FIRM</name>
<comment type="caution">
    <text evidence="2">The sequence shown here is derived from an EMBL/GenBank/DDBJ whole genome shotgun (WGS) entry which is preliminary data.</text>
</comment>
<feature type="transmembrane region" description="Helical" evidence="1">
    <location>
        <begin position="80"/>
        <end position="100"/>
    </location>
</feature>
<accession>A0A9D0Z9W6</accession>
<dbReference type="AlphaFoldDB" id="A0A9D0Z9W6"/>
<feature type="transmembrane region" description="Helical" evidence="1">
    <location>
        <begin position="149"/>
        <end position="177"/>
    </location>
</feature>
<feature type="transmembrane region" description="Helical" evidence="1">
    <location>
        <begin position="54"/>
        <end position="73"/>
    </location>
</feature>